<comment type="caution">
    <text evidence="2">The sequence shown here is derived from an EMBL/GenBank/DDBJ whole genome shotgun (WGS) entry which is preliminary data.</text>
</comment>
<dbReference type="Proteomes" id="UP000712713">
    <property type="component" value="Unassembled WGS sequence"/>
</dbReference>
<dbReference type="InterPro" id="IPR006047">
    <property type="entry name" value="GH13_cat_dom"/>
</dbReference>
<proteinExistence type="predicted"/>
<dbReference type="Pfam" id="PF00128">
    <property type="entry name" value="Alpha-amylase"/>
    <property type="match status" value="1"/>
</dbReference>
<feature type="non-terminal residue" evidence="2">
    <location>
        <position position="1"/>
    </location>
</feature>
<dbReference type="SUPFAM" id="SSF51011">
    <property type="entry name" value="Glycosyl hydrolase domain"/>
    <property type="match status" value="1"/>
</dbReference>
<dbReference type="PANTHER" id="PTHR10357:SF179">
    <property type="entry name" value="NEUTRAL AND BASIC AMINO ACID TRANSPORT PROTEIN RBAT"/>
    <property type="match status" value="1"/>
</dbReference>
<dbReference type="PANTHER" id="PTHR10357">
    <property type="entry name" value="ALPHA-AMYLASE FAMILY MEMBER"/>
    <property type="match status" value="1"/>
</dbReference>
<reference evidence="2" key="2">
    <citation type="submission" date="2021-09" db="EMBL/GenBank/DDBJ databases">
        <authorList>
            <person name="Gilroy R."/>
        </authorList>
    </citation>
    <scope>NUCLEOTIDE SEQUENCE</scope>
    <source>
        <strain evidence="2">ChiGjej3B3-7470</strain>
    </source>
</reference>
<name>A0A921EPQ7_9ACTN</name>
<protein>
    <recommendedName>
        <fullName evidence="1">Glycosyl hydrolase family 13 catalytic domain-containing protein</fullName>
    </recommendedName>
</protein>
<evidence type="ECO:0000313" key="2">
    <source>
        <dbReference type="EMBL" id="HJE51430.1"/>
    </source>
</evidence>
<dbReference type="SUPFAM" id="SSF51445">
    <property type="entry name" value="(Trans)glycosidases"/>
    <property type="match status" value="1"/>
</dbReference>
<sequence length="227" mass="25579">VFLDNHDNPRMLSKFGAGREADPAVRTAIGKMLATIQLTMRGTPFLFQGQELAAINQHFSGVAELRDVESINRHKALIESGMTEADAWAQVLAGSRDHSRVPMRWTTQGGFSEATPWLMGTDDAAGFSAEEQMADPDSVFHWHKQLIMLRRRHRALTIGSLEWVHPHHKFYFAYKRKLGDEVFLIECNTSAKQRPRPKFSGKAVPVMGGPRRELMEPWEATVSRVVG</sequence>
<accession>A0A921EPQ7</accession>
<dbReference type="EMBL" id="DYZF01000136">
    <property type="protein sequence ID" value="HJE51430.1"/>
    <property type="molecule type" value="Genomic_DNA"/>
</dbReference>
<dbReference type="GO" id="GO:0009313">
    <property type="term" value="P:oligosaccharide catabolic process"/>
    <property type="evidence" value="ECO:0007669"/>
    <property type="project" value="TreeGrafter"/>
</dbReference>
<dbReference type="Gene3D" id="3.20.20.80">
    <property type="entry name" value="Glycosidases"/>
    <property type="match status" value="1"/>
</dbReference>
<dbReference type="GO" id="GO:0004556">
    <property type="term" value="F:alpha-amylase activity"/>
    <property type="evidence" value="ECO:0007669"/>
    <property type="project" value="TreeGrafter"/>
</dbReference>
<feature type="domain" description="Glycosyl hydrolase family 13 catalytic" evidence="1">
    <location>
        <begin position="2"/>
        <end position="158"/>
    </location>
</feature>
<gene>
    <name evidence="2" type="ORF">K8V15_05550</name>
</gene>
<evidence type="ECO:0000259" key="1">
    <source>
        <dbReference type="Pfam" id="PF00128"/>
    </source>
</evidence>
<evidence type="ECO:0000313" key="3">
    <source>
        <dbReference type="Proteomes" id="UP000712713"/>
    </source>
</evidence>
<dbReference type="AlphaFoldDB" id="A0A921EPQ7"/>
<reference evidence="2" key="1">
    <citation type="journal article" date="2021" name="PeerJ">
        <title>Extensive microbial diversity within the chicken gut microbiome revealed by metagenomics and culture.</title>
        <authorList>
            <person name="Gilroy R."/>
            <person name="Ravi A."/>
            <person name="Getino M."/>
            <person name="Pursley I."/>
            <person name="Horton D.L."/>
            <person name="Alikhan N.F."/>
            <person name="Baker D."/>
            <person name="Gharbi K."/>
            <person name="Hall N."/>
            <person name="Watson M."/>
            <person name="Adriaenssens E.M."/>
            <person name="Foster-Nyarko E."/>
            <person name="Jarju S."/>
            <person name="Secka A."/>
            <person name="Antonio M."/>
            <person name="Oren A."/>
            <person name="Chaudhuri R.R."/>
            <person name="La Ragione R."/>
            <person name="Hildebrand F."/>
            <person name="Pallen M.J."/>
        </authorList>
    </citation>
    <scope>NUCLEOTIDE SEQUENCE</scope>
    <source>
        <strain evidence="2">ChiGjej3B3-7470</strain>
    </source>
</reference>
<dbReference type="InterPro" id="IPR017853">
    <property type="entry name" value="GH"/>
</dbReference>
<organism evidence="2 3">
    <name type="scientific">Tessaracoccus flavescens</name>
    <dbReference type="NCBI Taxonomy" id="399497"/>
    <lineage>
        <taxon>Bacteria</taxon>
        <taxon>Bacillati</taxon>
        <taxon>Actinomycetota</taxon>
        <taxon>Actinomycetes</taxon>
        <taxon>Propionibacteriales</taxon>
        <taxon>Propionibacteriaceae</taxon>
        <taxon>Tessaracoccus</taxon>
    </lineage>
</organism>